<dbReference type="Pfam" id="PF04900">
    <property type="entry name" value="Fcf1"/>
    <property type="match status" value="1"/>
</dbReference>
<dbReference type="EMBL" id="GL877413">
    <property type="protein sequence ID" value="ELA47687.1"/>
    <property type="molecule type" value="Genomic_DNA"/>
</dbReference>
<dbReference type="OrthoDB" id="10412357at2759"/>
<organism evidence="2 3">
    <name type="scientific">Vavraia culicis (isolate floridensis)</name>
    <name type="common">Microsporidian parasite</name>
    <dbReference type="NCBI Taxonomy" id="948595"/>
    <lineage>
        <taxon>Eukaryota</taxon>
        <taxon>Fungi</taxon>
        <taxon>Fungi incertae sedis</taxon>
        <taxon>Microsporidia</taxon>
        <taxon>Pleistophoridae</taxon>
        <taxon>Vavraia</taxon>
    </lineage>
</organism>
<accession>L2GWE4</accession>
<dbReference type="Proteomes" id="UP000011081">
    <property type="component" value="Unassembled WGS sequence"/>
</dbReference>
<sequence length="214" mass="24630">MRPKKSKKVRKALQKLQRSFSFRKPFQLLFDDALMAHLDKVKFPITVINNTFDYPKLFTSRCLYRKYHSMDNKNAVEKEENSANDHQTDENGEHECDSMANNSSDTAGTLNINDGVTRGNANLTNNQKHAASKTKDRFVKHIEIRNCLHKGDVDPTECMKRFVRKSNAKHYLLGCVSNSSKYKDLKNVPLVIFRRNGTLLLDTDNFGRKSNSEE</sequence>
<dbReference type="InterPro" id="IPR006984">
    <property type="entry name" value="Fcf1/UTP23"/>
</dbReference>
<dbReference type="InParanoid" id="L2GWE4"/>
<name>L2GWE4_VAVCU</name>
<dbReference type="VEuPathDB" id="MicrosporidiaDB:VCUG_00769"/>
<evidence type="ECO:0000313" key="2">
    <source>
        <dbReference type="EMBL" id="ELA47687.1"/>
    </source>
</evidence>
<dbReference type="GO" id="GO:0032040">
    <property type="term" value="C:small-subunit processome"/>
    <property type="evidence" value="ECO:0007669"/>
    <property type="project" value="InterPro"/>
</dbReference>
<feature type="compositionally biased region" description="Basic and acidic residues" evidence="1">
    <location>
        <begin position="76"/>
        <end position="97"/>
    </location>
</feature>
<proteinExistence type="predicted"/>
<feature type="region of interest" description="Disordered" evidence="1">
    <location>
        <begin position="76"/>
        <end position="134"/>
    </location>
</feature>
<keyword evidence="3" id="KW-1185">Reference proteome</keyword>
<gene>
    <name evidence="2" type="ORF">VCUG_00769</name>
</gene>
<protein>
    <submittedName>
        <fullName evidence="2">Uncharacterized protein</fullName>
    </submittedName>
</protein>
<feature type="compositionally biased region" description="Polar residues" evidence="1">
    <location>
        <begin position="99"/>
        <end position="129"/>
    </location>
</feature>
<evidence type="ECO:0000256" key="1">
    <source>
        <dbReference type="SAM" id="MobiDB-lite"/>
    </source>
</evidence>
<dbReference type="HOGENOM" id="CLU_1344083_0_0_1"/>
<evidence type="ECO:0000313" key="3">
    <source>
        <dbReference type="Proteomes" id="UP000011081"/>
    </source>
</evidence>
<dbReference type="OMA" id="HIEIRNC"/>
<dbReference type="Gene3D" id="3.40.50.1010">
    <property type="entry name" value="5'-nuclease"/>
    <property type="match status" value="1"/>
</dbReference>
<reference evidence="3" key="1">
    <citation type="submission" date="2011-03" db="EMBL/GenBank/DDBJ databases">
        <title>The genome sequence of Vavraia culicis strain floridensis.</title>
        <authorList>
            <consortium name="The Broad Institute Genome Sequencing Platform"/>
            <person name="Cuomo C."/>
            <person name="Becnel J."/>
            <person name="Sanscrainte N."/>
            <person name="Young S.K."/>
            <person name="Zeng Q."/>
            <person name="Gargeya S."/>
            <person name="Fitzgerald M."/>
            <person name="Haas B."/>
            <person name="Abouelleil A."/>
            <person name="Alvarado L."/>
            <person name="Arachchi H.M."/>
            <person name="Berlin A."/>
            <person name="Chapman S.B."/>
            <person name="Gearin G."/>
            <person name="Goldberg J."/>
            <person name="Griggs A."/>
            <person name="Gujja S."/>
            <person name="Hansen M."/>
            <person name="Heiman D."/>
            <person name="Howarth C."/>
            <person name="Larimer J."/>
            <person name="Lui A."/>
            <person name="MacDonald P.J.P."/>
            <person name="McCowen C."/>
            <person name="Montmayeur A."/>
            <person name="Murphy C."/>
            <person name="Neiman D."/>
            <person name="Pearson M."/>
            <person name="Priest M."/>
            <person name="Roberts A."/>
            <person name="Saif S."/>
            <person name="Shea T."/>
            <person name="Sisk P."/>
            <person name="Stolte C."/>
            <person name="Sykes S."/>
            <person name="Wortman J."/>
            <person name="Nusbaum C."/>
            <person name="Birren B."/>
        </authorList>
    </citation>
    <scope>NUCLEOTIDE SEQUENCE [LARGE SCALE GENOMIC DNA]</scope>
    <source>
        <strain evidence="3">floridensis</strain>
    </source>
</reference>
<dbReference type="GeneID" id="19878654"/>
<dbReference type="AlphaFoldDB" id="L2GWE4"/>
<dbReference type="RefSeq" id="XP_008073792.1">
    <property type="nucleotide sequence ID" value="XM_008075601.1"/>
</dbReference>